<feature type="transmembrane region" description="Helical" evidence="1">
    <location>
        <begin position="6"/>
        <end position="29"/>
    </location>
</feature>
<keyword evidence="1" id="KW-0812">Transmembrane</keyword>
<dbReference type="AlphaFoldDB" id="A0A9W5AR07"/>
<reference evidence="2 3" key="1">
    <citation type="submission" date="2015-11" db="EMBL/GenBank/DDBJ databases">
        <authorList>
            <consortium name="Pathogen Informatics"/>
        </authorList>
    </citation>
    <scope>NUCLEOTIDE SEQUENCE [LARGE SCALE GENOMIC DNA]</scope>
    <source>
        <strain evidence="2 3">006A-0191</strain>
    </source>
</reference>
<dbReference type="Proteomes" id="UP000052257">
    <property type="component" value="Unassembled WGS sequence"/>
</dbReference>
<dbReference type="RefSeq" id="WP_059431006.1">
    <property type="nucleotide sequence ID" value="NZ_FAUW01000002.1"/>
</dbReference>
<keyword evidence="1" id="KW-0472">Membrane</keyword>
<organism evidence="2 3">
    <name type="scientific">Campylobacter hyointestinalis subsp. hyointestinalis</name>
    <dbReference type="NCBI Taxonomy" id="91352"/>
    <lineage>
        <taxon>Bacteria</taxon>
        <taxon>Pseudomonadati</taxon>
        <taxon>Campylobacterota</taxon>
        <taxon>Epsilonproteobacteria</taxon>
        <taxon>Campylobacterales</taxon>
        <taxon>Campylobacteraceae</taxon>
        <taxon>Campylobacter</taxon>
    </lineage>
</organism>
<evidence type="ECO:0000313" key="2">
    <source>
        <dbReference type="EMBL" id="CUU77204.1"/>
    </source>
</evidence>
<proteinExistence type="predicted"/>
<keyword evidence="1" id="KW-1133">Transmembrane helix</keyword>
<sequence>MTHKTFIFTFMAIVFSACVYYVYSLFLDLKKDLNIAQKQLTIKTYENSICTANLDKQNKAIESLRAEVKIGKAVKEKIEVIKTIKVKDETCEAKLFVYERLFDSSF</sequence>
<protein>
    <recommendedName>
        <fullName evidence="4">Lipoprotein</fullName>
    </recommendedName>
</protein>
<evidence type="ECO:0000313" key="3">
    <source>
        <dbReference type="Proteomes" id="UP000052257"/>
    </source>
</evidence>
<comment type="caution">
    <text evidence="2">The sequence shown here is derived from an EMBL/GenBank/DDBJ whole genome shotgun (WGS) entry which is preliminary data.</text>
</comment>
<evidence type="ECO:0008006" key="4">
    <source>
        <dbReference type="Google" id="ProtNLM"/>
    </source>
</evidence>
<evidence type="ECO:0000256" key="1">
    <source>
        <dbReference type="SAM" id="Phobius"/>
    </source>
</evidence>
<accession>A0A9W5AR07</accession>
<dbReference type="EMBL" id="FAUW01000002">
    <property type="protein sequence ID" value="CUU77204.1"/>
    <property type="molecule type" value="Genomic_DNA"/>
</dbReference>
<gene>
    <name evidence="2" type="ORF">ERS739220_00843</name>
</gene>
<name>A0A9W5AR07_CAMHY</name>
<dbReference type="PROSITE" id="PS51257">
    <property type="entry name" value="PROKAR_LIPOPROTEIN"/>
    <property type="match status" value="1"/>
</dbReference>